<feature type="region of interest" description="Disordered" evidence="5">
    <location>
        <begin position="426"/>
        <end position="465"/>
    </location>
</feature>
<feature type="domain" description="SBP-type" evidence="7">
    <location>
        <begin position="180"/>
        <end position="257"/>
    </location>
</feature>
<evidence type="ECO:0000256" key="3">
    <source>
        <dbReference type="ARBA" id="ARBA00022833"/>
    </source>
</evidence>
<feature type="transmembrane region" description="Helical" evidence="6">
    <location>
        <begin position="1080"/>
        <end position="1098"/>
    </location>
</feature>
<feature type="region of interest" description="Disordered" evidence="5">
    <location>
        <begin position="49"/>
        <end position="68"/>
    </location>
</feature>
<dbReference type="Gene3D" id="1.25.40.20">
    <property type="entry name" value="Ankyrin repeat-containing domain"/>
    <property type="match status" value="1"/>
</dbReference>
<feature type="compositionally biased region" description="Polar residues" evidence="5">
    <location>
        <begin position="436"/>
        <end position="447"/>
    </location>
</feature>
<evidence type="ECO:0000256" key="4">
    <source>
        <dbReference type="PROSITE-ProRule" id="PRU00470"/>
    </source>
</evidence>
<reference evidence="8" key="1">
    <citation type="submission" date="2021-08" db="EMBL/GenBank/DDBJ databases">
        <title>WGS assembly of Ceratopteris richardii.</title>
        <authorList>
            <person name="Marchant D.B."/>
            <person name="Chen G."/>
            <person name="Jenkins J."/>
            <person name="Shu S."/>
            <person name="Leebens-Mack J."/>
            <person name="Grimwood J."/>
            <person name="Schmutz J."/>
            <person name="Soltis P."/>
            <person name="Soltis D."/>
            <person name="Chen Z.-H."/>
        </authorList>
    </citation>
    <scope>NUCLEOTIDE SEQUENCE</scope>
    <source>
        <strain evidence="8">Whitten #5841</strain>
        <tissue evidence="8">Leaf</tissue>
    </source>
</reference>
<name>A0A8T2VF51_CERRI</name>
<evidence type="ECO:0000256" key="1">
    <source>
        <dbReference type="ARBA" id="ARBA00022723"/>
    </source>
</evidence>
<dbReference type="Gene3D" id="4.10.1100.10">
    <property type="entry name" value="Transcription factor, SBP-box domain"/>
    <property type="match status" value="1"/>
</dbReference>
<dbReference type="InterPro" id="IPR036893">
    <property type="entry name" value="SBP_sf"/>
</dbReference>
<accession>A0A8T2VF51</accession>
<dbReference type="EMBL" id="CM035406">
    <property type="protein sequence ID" value="KAH7445708.1"/>
    <property type="molecule type" value="Genomic_DNA"/>
</dbReference>
<protein>
    <recommendedName>
        <fullName evidence="7">SBP-type domain-containing protein</fullName>
    </recommendedName>
</protein>
<dbReference type="InterPro" id="IPR044817">
    <property type="entry name" value="SBP-like"/>
</dbReference>
<dbReference type="OrthoDB" id="514967at2759"/>
<feature type="compositionally biased region" description="Polar residues" evidence="5">
    <location>
        <begin position="383"/>
        <end position="399"/>
    </location>
</feature>
<dbReference type="PANTHER" id="PTHR31251:SF86">
    <property type="entry name" value="SQUAMOSA PROMOTER-BINDING-LIKE PROTEIN 1"/>
    <property type="match status" value="1"/>
</dbReference>
<evidence type="ECO:0000259" key="7">
    <source>
        <dbReference type="PROSITE" id="PS51141"/>
    </source>
</evidence>
<dbReference type="AlphaFoldDB" id="A0A8T2VF51"/>
<keyword evidence="1" id="KW-0479">Metal-binding</keyword>
<evidence type="ECO:0000256" key="6">
    <source>
        <dbReference type="SAM" id="Phobius"/>
    </source>
</evidence>
<proteinExistence type="predicted"/>
<keyword evidence="3" id="KW-0862">Zinc</keyword>
<evidence type="ECO:0000313" key="9">
    <source>
        <dbReference type="Proteomes" id="UP000825935"/>
    </source>
</evidence>
<comment type="caution">
    <text evidence="8">The sequence shown here is derived from an EMBL/GenBank/DDBJ whole genome shotgun (WGS) entry which is preliminary data.</text>
</comment>
<dbReference type="Proteomes" id="UP000825935">
    <property type="component" value="Chromosome 1"/>
</dbReference>
<feature type="region of interest" description="Disordered" evidence="5">
    <location>
        <begin position="514"/>
        <end position="546"/>
    </location>
</feature>
<gene>
    <name evidence="8" type="ORF">KP509_01G021200</name>
</gene>
<feature type="region of interest" description="Disordered" evidence="5">
    <location>
        <begin position="379"/>
        <end position="406"/>
    </location>
</feature>
<keyword evidence="6" id="KW-0472">Membrane</keyword>
<keyword evidence="6" id="KW-1133">Transmembrane helix</keyword>
<keyword evidence="6" id="KW-0812">Transmembrane</keyword>
<dbReference type="Pfam" id="PF03110">
    <property type="entry name" value="SBP"/>
    <property type="match status" value="1"/>
</dbReference>
<dbReference type="GO" id="GO:0005634">
    <property type="term" value="C:nucleus"/>
    <property type="evidence" value="ECO:0007669"/>
    <property type="project" value="InterPro"/>
</dbReference>
<keyword evidence="2 4" id="KW-0863">Zinc-finger</keyword>
<dbReference type="SUPFAM" id="SSF103612">
    <property type="entry name" value="SBT domain"/>
    <property type="match status" value="1"/>
</dbReference>
<dbReference type="InterPro" id="IPR004333">
    <property type="entry name" value="SBP_dom"/>
</dbReference>
<dbReference type="PROSITE" id="PS51141">
    <property type="entry name" value="ZF_SBP"/>
    <property type="match status" value="1"/>
</dbReference>
<dbReference type="OMA" id="CPRNSCL"/>
<dbReference type="Pfam" id="PF26102">
    <property type="entry name" value="Ig_SPL7"/>
    <property type="match status" value="1"/>
</dbReference>
<feature type="compositionally biased region" description="Polar residues" evidence="5">
    <location>
        <begin position="523"/>
        <end position="546"/>
    </location>
</feature>
<dbReference type="GO" id="GO:0003677">
    <property type="term" value="F:DNA binding"/>
    <property type="evidence" value="ECO:0007669"/>
    <property type="project" value="InterPro"/>
</dbReference>
<evidence type="ECO:0000256" key="5">
    <source>
        <dbReference type="SAM" id="MobiDB-lite"/>
    </source>
</evidence>
<keyword evidence="9" id="KW-1185">Reference proteome</keyword>
<organism evidence="8 9">
    <name type="scientific">Ceratopteris richardii</name>
    <name type="common">Triangle waterfern</name>
    <dbReference type="NCBI Taxonomy" id="49495"/>
    <lineage>
        <taxon>Eukaryota</taxon>
        <taxon>Viridiplantae</taxon>
        <taxon>Streptophyta</taxon>
        <taxon>Embryophyta</taxon>
        <taxon>Tracheophyta</taxon>
        <taxon>Polypodiopsida</taxon>
        <taxon>Polypodiidae</taxon>
        <taxon>Polypodiales</taxon>
        <taxon>Pteridineae</taxon>
        <taxon>Pteridaceae</taxon>
        <taxon>Parkerioideae</taxon>
        <taxon>Ceratopteris</taxon>
    </lineage>
</organism>
<sequence length="1120" mass="123529">MDGEAGSHVAIHETFAYGAHPFYRHHFPSGNGYSSVFGSKQALISARFNASDEESSRKDKNESSQWNGFSSFQMPNGFDAMKAHFVEAEKAQTTGTSDLSLDIRNGVNITDLFSAEQRRKQSLFNNGGRTHQISIPRSEISVEEDPGSLALKLSCNGVDDMVNGLRNPKRFRSSSPGNQSPMCQVDDCHKDLKNEKDYHRRHKVCEPHSKAPQSMVQKIWQRFCQQCSRFHPLDAFDEGKRSCRRRLDGHNKRRRKTDVATNGAPLSEAGKGTDVVSIIALFSQLQAAKVKEKLDESSTEYESILQLLRKAITSSSSSLPSPISAALLQNPQGFQGDTRSNEELQQKFPSPLADLSKDSFVLLLSLLKAQLARMQTEKMPSQPLVSDQNVQALSSQGTNSHEECTRNMPPESLAFALATTVCTSNGGPDPVDLSSRPGSTVKNQGYSSLEEEDPGSSPNSMATPPENMEIKSLKVQDLFPTKCGGGFETAPASLDNGATHNSEVDIHQEDLNLSPYSVHGSDKPSQSPSDHSDCGSEQSPASSSSTGLSNAICVLAQVSNGRIIFKMCDPKCITAMTRSHESEIEQWLSLRPGCLEGYLRPGCILLTVFLSMPQHTWEELTANLRGSLRRLVHMSESDLWTKGRIIVQVGHRRALIVNGRVKKMRISRTLKAPVLRSVRPLAVVAGEEATLSVFGYNLVPETRVICVYNGRYILHKLAGSEDSTIDSLSSFSESLKEVQVCFPGGPPNVFGRCFIEVERDFMGNALPVIVANKEICLELWSLEADLDASMQWDSDQNGDLSAEFDIRKGTEALNFLHELGWIFQSTSEWFSAEAGADKNLTPCVALSRFKGVLKYAILRDWCAVVKNLLDIFFILGINEDRDVHHILSELNLVHQAVKRKCRRMIDMLLHYQPVRGQAKLKNIFTPVAGGPGGFTPLHVAASLTDAEEVIDALTEDPNEAGLQGWKSACDHSGQTPEWHARNSGKLSYIQLVEKKLLRRLSPSVRITVYDMLQSSSMLSNDLFASKIESFGSQDIVSLDISSLPKREPPSSALVCGDCRAAAKRHSHRFGKPQSRMHRPLLMMVVAVAAVCATVALLYKTGPMLNVMYSLKWEGIKYGPL</sequence>
<evidence type="ECO:0000313" key="8">
    <source>
        <dbReference type="EMBL" id="KAH7445708.1"/>
    </source>
</evidence>
<dbReference type="InterPro" id="IPR036770">
    <property type="entry name" value="Ankyrin_rpt-contain_sf"/>
</dbReference>
<dbReference type="GO" id="GO:0008270">
    <property type="term" value="F:zinc ion binding"/>
    <property type="evidence" value="ECO:0007669"/>
    <property type="project" value="UniProtKB-KW"/>
</dbReference>
<dbReference type="PANTHER" id="PTHR31251">
    <property type="entry name" value="SQUAMOSA PROMOTER-BINDING-LIKE PROTEIN 4"/>
    <property type="match status" value="1"/>
</dbReference>
<evidence type="ECO:0000256" key="2">
    <source>
        <dbReference type="ARBA" id="ARBA00022771"/>
    </source>
</evidence>